<proteinExistence type="predicted"/>
<dbReference type="RefSeq" id="WP_245972207.1">
    <property type="nucleotide sequence ID" value="NZ_JBEHHI010000001.1"/>
</dbReference>
<evidence type="ECO:0000256" key="1">
    <source>
        <dbReference type="SAM" id="SignalP"/>
    </source>
</evidence>
<name>A0ABV3XR67_9RHOB</name>
<dbReference type="Proteomes" id="UP001560019">
    <property type="component" value="Unassembled WGS sequence"/>
</dbReference>
<protein>
    <submittedName>
        <fullName evidence="3">Spore germination cell wall hydrolase CwlJ-like protein</fullName>
    </submittedName>
</protein>
<feature type="chain" id="PRO_5046318718" evidence="1">
    <location>
        <begin position="29"/>
        <end position="229"/>
    </location>
</feature>
<feature type="domain" description="Cell wall hydrolase SleB" evidence="2">
    <location>
        <begin position="116"/>
        <end position="225"/>
    </location>
</feature>
<gene>
    <name evidence="3" type="ORF">Ga0609869_000295</name>
</gene>
<dbReference type="Gene3D" id="1.10.10.2520">
    <property type="entry name" value="Cell wall hydrolase SleB, domain 1"/>
    <property type="match status" value="1"/>
</dbReference>
<dbReference type="InterPro" id="IPR042047">
    <property type="entry name" value="SleB_dom1"/>
</dbReference>
<accession>A0ABV3XR67</accession>
<sequence>MGVVMIIRLARAACSAAVITVFAGAAYADMSASQSNDPTATFDKDVARLLGAERIAMSAVSPRRLRKLSVPKETKASAPAVKDLRYNPEFLAEIPAAKGGAEWQCLAEALYFEARGESVRGQFAVAEVILNRVASPAYPATVCGVVHQGTGKRYACQFTYTCDGHAEVISEPRAFRRVGKVARLMLDGAPKQLTEGATHYHTKSVRPRWASRFPRTATIGVHHFYRQPG</sequence>
<evidence type="ECO:0000259" key="2">
    <source>
        <dbReference type="Pfam" id="PF07486"/>
    </source>
</evidence>
<dbReference type="Pfam" id="PF07486">
    <property type="entry name" value="Hydrolase_2"/>
    <property type="match status" value="1"/>
</dbReference>
<keyword evidence="4" id="KW-1185">Reference proteome</keyword>
<evidence type="ECO:0000313" key="4">
    <source>
        <dbReference type="Proteomes" id="UP001560019"/>
    </source>
</evidence>
<feature type="signal peptide" evidence="1">
    <location>
        <begin position="1"/>
        <end position="28"/>
    </location>
</feature>
<comment type="caution">
    <text evidence="3">The sequence shown here is derived from an EMBL/GenBank/DDBJ whole genome shotgun (WGS) entry which is preliminary data.</text>
</comment>
<dbReference type="InterPro" id="IPR011105">
    <property type="entry name" value="Cell_wall_hydrolase_SleB"/>
</dbReference>
<evidence type="ECO:0000313" key="3">
    <source>
        <dbReference type="EMBL" id="MEX5726942.1"/>
    </source>
</evidence>
<organism evidence="3 4">
    <name type="scientific">Rhodovulum iodosum</name>
    <dbReference type="NCBI Taxonomy" id="68291"/>
    <lineage>
        <taxon>Bacteria</taxon>
        <taxon>Pseudomonadati</taxon>
        <taxon>Pseudomonadota</taxon>
        <taxon>Alphaproteobacteria</taxon>
        <taxon>Rhodobacterales</taxon>
        <taxon>Paracoccaceae</taxon>
        <taxon>Rhodovulum</taxon>
    </lineage>
</organism>
<dbReference type="EMBL" id="JBEHHI010000001">
    <property type="protein sequence ID" value="MEX5726942.1"/>
    <property type="molecule type" value="Genomic_DNA"/>
</dbReference>
<reference evidence="3 4" key="1">
    <citation type="submission" date="2024-06" db="EMBL/GenBank/DDBJ databases">
        <title>Genome of Rhodovulum iodosum, a marine photoferrotroph.</title>
        <authorList>
            <person name="Bianchini G."/>
            <person name="Nikeleit V."/>
            <person name="Kappler A."/>
            <person name="Bryce C."/>
            <person name="Sanchez-Baracaldo P."/>
        </authorList>
    </citation>
    <scope>NUCLEOTIDE SEQUENCE [LARGE SCALE GENOMIC DNA]</scope>
    <source>
        <strain evidence="3 4">UT/N1</strain>
    </source>
</reference>
<keyword evidence="1" id="KW-0732">Signal</keyword>